<dbReference type="PANTHER" id="PTHR31816">
    <property type="entry name" value="MICOS COMPLEX SUBUNIT MIC13"/>
    <property type="match status" value="1"/>
</dbReference>
<evidence type="ECO:0000256" key="4">
    <source>
        <dbReference type="ARBA" id="ARBA00022792"/>
    </source>
</evidence>
<dbReference type="Pfam" id="PF15884">
    <property type="entry name" value="QIL1"/>
    <property type="match status" value="1"/>
</dbReference>
<protein>
    <recommendedName>
        <fullName evidence="8">MICOS complex subunit MIC13</fullName>
    </recommendedName>
</protein>
<comment type="subcellular location">
    <subcellularLocation>
        <location evidence="1 8">Mitochondrion inner membrane</location>
        <topology evidence="1 8">Single-pass membrane protein</topology>
    </subcellularLocation>
</comment>
<keyword evidence="7" id="KW-0472">Membrane</keyword>
<keyword evidence="6 8" id="KW-0496">Mitochondrion</keyword>
<evidence type="ECO:0000256" key="3">
    <source>
        <dbReference type="ARBA" id="ARBA00022692"/>
    </source>
</evidence>
<dbReference type="PANTHER" id="PTHR31816:SF3">
    <property type="entry name" value="MICOS COMPLEX SUBUNIT MIC13"/>
    <property type="match status" value="1"/>
</dbReference>
<dbReference type="Proteomes" id="UP000095287">
    <property type="component" value="Unplaced"/>
</dbReference>
<reference evidence="11" key="1">
    <citation type="submission" date="2016-11" db="UniProtKB">
        <authorList>
            <consortium name="WormBaseParasite"/>
        </authorList>
    </citation>
    <scope>IDENTIFICATION</scope>
</reference>
<accession>A0A1I7ZRW9</accession>
<dbReference type="GO" id="GO:0044284">
    <property type="term" value="C:mitochondrial crista junction"/>
    <property type="evidence" value="ECO:0007669"/>
    <property type="project" value="TreeGrafter"/>
</dbReference>
<evidence type="ECO:0000256" key="5">
    <source>
        <dbReference type="ARBA" id="ARBA00022989"/>
    </source>
</evidence>
<evidence type="ECO:0000256" key="8">
    <source>
        <dbReference type="RuleBase" id="RU363009"/>
    </source>
</evidence>
<proteinExistence type="inferred from homology"/>
<evidence type="ECO:0000256" key="1">
    <source>
        <dbReference type="ARBA" id="ARBA00004434"/>
    </source>
</evidence>
<evidence type="ECO:0000313" key="11">
    <source>
        <dbReference type="WBParaSite" id="L893_g28933.t1"/>
    </source>
</evidence>
<organism evidence="10 11">
    <name type="scientific">Steinernema glaseri</name>
    <dbReference type="NCBI Taxonomy" id="37863"/>
    <lineage>
        <taxon>Eukaryota</taxon>
        <taxon>Metazoa</taxon>
        <taxon>Ecdysozoa</taxon>
        <taxon>Nematoda</taxon>
        <taxon>Chromadorea</taxon>
        <taxon>Rhabditida</taxon>
        <taxon>Tylenchina</taxon>
        <taxon>Panagrolaimomorpha</taxon>
        <taxon>Strongyloidoidea</taxon>
        <taxon>Steinernematidae</taxon>
        <taxon>Steinernema</taxon>
    </lineage>
</organism>
<evidence type="ECO:0000313" key="10">
    <source>
        <dbReference type="Proteomes" id="UP000095287"/>
    </source>
</evidence>
<dbReference type="WBParaSite" id="L893_g28933.t1">
    <property type="protein sequence ID" value="L893_g28933.t1"/>
    <property type="gene ID" value="L893_g28933"/>
</dbReference>
<dbReference type="AlphaFoldDB" id="A0A1I7ZRW9"/>
<evidence type="ECO:0000256" key="7">
    <source>
        <dbReference type="ARBA" id="ARBA00023136"/>
    </source>
</evidence>
<comment type="similarity">
    <text evidence="2 8">Belongs to the MICOS complex subunit Mic13 family.</text>
</comment>
<comment type="subunit">
    <text evidence="8">Component of the mitochondrial contact site and cristae organizing system (MICOS) complex.</text>
</comment>
<keyword evidence="5" id="KW-1133">Transmembrane helix</keyword>
<keyword evidence="10" id="KW-1185">Reference proteome</keyword>
<keyword evidence="4 8" id="KW-0999">Mitochondrion inner membrane</keyword>
<feature type="chain" id="PRO_5012475540" description="MICOS complex subunit MIC13" evidence="9">
    <location>
        <begin position="16"/>
        <end position="143"/>
    </location>
</feature>
<dbReference type="GO" id="GO:0061617">
    <property type="term" value="C:MICOS complex"/>
    <property type="evidence" value="ECO:0007669"/>
    <property type="project" value="UniProtKB-UniRule"/>
</dbReference>
<dbReference type="GO" id="GO:0042407">
    <property type="term" value="P:cristae formation"/>
    <property type="evidence" value="ECO:0007669"/>
    <property type="project" value="TreeGrafter"/>
</dbReference>
<name>A0A1I7ZRW9_9BILA</name>
<evidence type="ECO:0000256" key="6">
    <source>
        <dbReference type="ARBA" id="ARBA00023128"/>
    </source>
</evidence>
<dbReference type="InterPro" id="IPR026769">
    <property type="entry name" value="Mic13"/>
</dbReference>
<keyword evidence="9" id="KW-0732">Signal</keyword>
<feature type="signal peptide" evidence="9">
    <location>
        <begin position="1"/>
        <end position="15"/>
    </location>
</feature>
<comment type="function">
    <text evidence="8">Component of the MICOS complex, a large protein complex of the mitochondrial inner membrane that plays crucial roles in the maintenance of crista junctions, inner membrane architecture, and formation of contact sites to the outer membrane.</text>
</comment>
<evidence type="ECO:0000256" key="9">
    <source>
        <dbReference type="SAM" id="SignalP"/>
    </source>
</evidence>
<keyword evidence="3" id="KW-0812">Transmembrane</keyword>
<sequence length="143" mass="15871">MWILPLLFHIAAVKTTKLNDKAILANEADFTTRVKIMGFTSRLLKTGVKWGVVVGAVKLSIDQEVWSLNTERGSELYSKLKQYILPGTIVYREKLPSPEEVHLNVGSKWNGVIDSIFGYANSFPSTLNSAVNSLYKVANAEAK</sequence>
<evidence type="ECO:0000256" key="2">
    <source>
        <dbReference type="ARBA" id="ARBA00006771"/>
    </source>
</evidence>